<evidence type="ECO:0000256" key="7">
    <source>
        <dbReference type="PIRSR" id="PIRSR005461-1"/>
    </source>
</evidence>
<comment type="similarity">
    <text evidence="1">Belongs to the class I-like SAM-binding methyltransferase superfamily. RNA methyltransferase RlmE family.</text>
</comment>
<organism evidence="9">
    <name type="scientific">Amphimedon queenslandica</name>
    <name type="common">Sponge</name>
    <dbReference type="NCBI Taxonomy" id="400682"/>
    <lineage>
        <taxon>Eukaryota</taxon>
        <taxon>Metazoa</taxon>
        <taxon>Porifera</taxon>
        <taxon>Demospongiae</taxon>
        <taxon>Heteroscleromorpha</taxon>
        <taxon>Haplosclerida</taxon>
        <taxon>Niphatidae</taxon>
        <taxon>Amphimedon</taxon>
    </lineage>
</organism>
<dbReference type="AlphaFoldDB" id="A0A1X7VH51"/>
<dbReference type="HAMAP" id="MF_01547">
    <property type="entry name" value="RNA_methyltr_E"/>
    <property type="match status" value="1"/>
</dbReference>
<dbReference type="PANTHER" id="PTHR10920:SF18">
    <property type="entry name" value="RRNA METHYLTRANSFERASE 2, MITOCHONDRIAL"/>
    <property type="match status" value="1"/>
</dbReference>
<dbReference type="EnsemblMetazoa" id="Aqu2.1.38792_001">
    <property type="protein sequence ID" value="Aqu2.1.38792_001"/>
    <property type="gene ID" value="Aqu2.1.38792"/>
</dbReference>
<dbReference type="InterPro" id="IPR015507">
    <property type="entry name" value="rRNA-MeTfrase_E"/>
</dbReference>
<dbReference type="InParanoid" id="A0A1X7VH51"/>
<keyword evidence="4" id="KW-0808">Transferase</keyword>
<evidence type="ECO:0000256" key="1">
    <source>
        <dbReference type="ARBA" id="ARBA00009258"/>
    </source>
</evidence>
<sequence length="245" mass="27684">MVKGKSSSSSRWLQRQFKDPLVKQSKLDDYRARSAYKLIEIDNKYNFLKRKSAIVDLGACPGAWSQVASQRIGTSQLSNDELVTWNHGMVLAVDKEVMRGLPGVFVIDRADITSSETLKRIYSFLSQRKVDAVISDMAPNATGMHKLDHERIMELANTAFQVAQNCLKTNGTFLCKIFQGSLLNGKQTTLSVMAHCRSGLPLTLYDVGFKHELKTSFESVQEIRCQSTRKESTEMYLLAQQYKED</sequence>
<keyword evidence="5 7" id="KW-0949">S-adenosyl-L-methionine</keyword>
<accession>A0A1X7VH51</accession>
<dbReference type="InterPro" id="IPR002877">
    <property type="entry name" value="RNA_MeTrfase_FtsJ_dom"/>
</dbReference>
<evidence type="ECO:0000256" key="2">
    <source>
        <dbReference type="ARBA" id="ARBA00022552"/>
    </source>
</evidence>
<proteinExistence type="inferred from homology"/>
<reference evidence="9" key="1">
    <citation type="submission" date="2017-05" db="UniProtKB">
        <authorList>
            <consortium name="EnsemblMetazoa"/>
        </authorList>
    </citation>
    <scope>IDENTIFICATION</scope>
</reference>
<dbReference type="GO" id="GO:0008650">
    <property type="term" value="F:rRNA (uridine-2'-O-)-methyltransferase activity"/>
    <property type="evidence" value="ECO:0007669"/>
    <property type="project" value="TreeGrafter"/>
</dbReference>
<evidence type="ECO:0000256" key="4">
    <source>
        <dbReference type="ARBA" id="ARBA00022679"/>
    </source>
</evidence>
<evidence type="ECO:0000256" key="5">
    <source>
        <dbReference type="ARBA" id="ARBA00022691"/>
    </source>
</evidence>
<dbReference type="Pfam" id="PF01728">
    <property type="entry name" value="FtsJ"/>
    <property type="match status" value="1"/>
</dbReference>
<protein>
    <recommendedName>
        <fullName evidence="6">rRNA methyltransferase 2, mitochondrial</fullName>
    </recommendedName>
</protein>
<evidence type="ECO:0000256" key="3">
    <source>
        <dbReference type="ARBA" id="ARBA00022603"/>
    </source>
</evidence>
<evidence type="ECO:0000313" key="9">
    <source>
        <dbReference type="EnsemblMetazoa" id="Aqu2.1.38792_001"/>
    </source>
</evidence>
<evidence type="ECO:0000256" key="6">
    <source>
        <dbReference type="ARBA" id="ARBA00041184"/>
    </source>
</evidence>
<dbReference type="SUPFAM" id="SSF53335">
    <property type="entry name" value="S-adenosyl-L-methionine-dependent methyltransferases"/>
    <property type="match status" value="1"/>
</dbReference>
<dbReference type="PIRSF" id="PIRSF005461">
    <property type="entry name" value="23S_rRNA_mtase"/>
    <property type="match status" value="1"/>
</dbReference>
<keyword evidence="3" id="KW-0489">Methyltransferase</keyword>
<dbReference type="eggNOG" id="KOG4589">
    <property type="taxonomic scope" value="Eukaryota"/>
</dbReference>
<dbReference type="Gene3D" id="3.40.50.150">
    <property type="entry name" value="Vaccinia Virus protein VP39"/>
    <property type="match status" value="1"/>
</dbReference>
<feature type="active site" description="Proton acceptor" evidence="7">
    <location>
        <position position="176"/>
    </location>
</feature>
<dbReference type="STRING" id="400682.A0A1X7VH51"/>
<feature type="domain" description="Ribosomal RNA methyltransferase FtsJ" evidence="8">
    <location>
        <begin position="30"/>
        <end position="184"/>
    </location>
</feature>
<dbReference type="InterPro" id="IPR029063">
    <property type="entry name" value="SAM-dependent_MTases_sf"/>
</dbReference>
<keyword evidence="2" id="KW-0698">rRNA processing</keyword>
<dbReference type="PANTHER" id="PTHR10920">
    <property type="entry name" value="RIBOSOMAL RNA METHYLTRANSFERASE"/>
    <property type="match status" value="1"/>
</dbReference>
<evidence type="ECO:0000259" key="8">
    <source>
        <dbReference type="Pfam" id="PF01728"/>
    </source>
</evidence>
<dbReference type="InterPro" id="IPR050082">
    <property type="entry name" value="RNA_methyltr_RlmE"/>
</dbReference>
<dbReference type="GO" id="GO:0005739">
    <property type="term" value="C:mitochondrion"/>
    <property type="evidence" value="ECO:0007669"/>
    <property type="project" value="TreeGrafter"/>
</dbReference>
<name>A0A1X7VH51_AMPQE</name>